<sequence length="224" mass="24989">MTYTIVPIATARSPYKQKFGVARQPGLVPAAEVCIELNPEFTADSVRGLEHFDYVWISFIFHGVLDEGWAKMVRPPRLGGKQKMGVFATRSPHRPNHLGLSLLKLDRIETDKSVRLYCSGADLLDGTPIVDIKPYIPFVESKPDASSGFVSGKPEELEVVWLENIGAENLSESTKNLISQSIAQDPRPAYQNIPERIYVMNIEDYEVRFQIEGNRATVVGISVV</sequence>
<dbReference type="AlphaFoldDB" id="A0A2I1XDY3"/>
<proteinExistence type="inferred from homology"/>
<dbReference type="PROSITE" id="PS51668">
    <property type="entry name" value="TSAA_2"/>
    <property type="match status" value="1"/>
</dbReference>
<reference evidence="4 5" key="1">
    <citation type="submission" date="2017-12" db="EMBL/GenBank/DDBJ databases">
        <title>Phylogenetic diversity of female urinary microbiome.</title>
        <authorList>
            <person name="Thomas-White K."/>
            <person name="Wolfe A.J."/>
        </authorList>
    </citation>
    <scope>NUCLEOTIDE SEQUENCE [LARGE SCALE GENOMIC DNA]</scope>
    <source>
        <strain evidence="4 5">UMB0321</strain>
    </source>
</reference>
<dbReference type="Proteomes" id="UP000234767">
    <property type="component" value="Unassembled WGS sequence"/>
</dbReference>
<keyword evidence="4" id="KW-0489">Methyltransferase</keyword>
<dbReference type="GO" id="GO:0008168">
    <property type="term" value="F:methyltransferase activity"/>
    <property type="evidence" value="ECO:0007669"/>
    <property type="project" value="UniProtKB-KW"/>
</dbReference>
<keyword evidence="1" id="KW-0949">S-adenosyl-L-methionine</keyword>
<dbReference type="SUPFAM" id="SSF118196">
    <property type="entry name" value="YaeB-like"/>
    <property type="match status" value="1"/>
</dbReference>
<dbReference type="Pfam" id="PF01980">
    <property type="entry name" value="TrmO_N"/>
    <property type="match status" value="1"/>
</dbReference>
<dbReference type="InterPro" id="IPR023368">
    <property type="entry name" value="UPF0066_cons_site"/>
</dbReference>
<dbReference type="PROSITE" id="PS01318">
    <property type="entry name" value="TSAA_1"/>
    <property type="match status" value="1"/>
</dbReference>
<gene>
    <name evidence="4" type="primary">tsaA</name>
    <name evidence="4" type="ORF">CYK00_02000</name>
</gene>
<organism evidence="4 5">
    <name type="scientific">Neisseria sicca</name>
    <dbReference type="NCBI Taxonomy" id="490"/>
    <lineage>
        <taxon>Bacteria</taxon>
        <taxon>Pseudomonadati</taxon>
        <taxon>Pseudomonadota</taxon>
        <taxon>Betaproteobacteria</taxon>
        <taxon>Neisseriales</taxon>
        <taxon>Neisseriaceae</taxon>
        <taxon>Neisseria</taxon>
    </lineage>
</organism>
<accession>A0A2I1XDY3</accession>
<comment type="similarity">
    <text evidence="2">Belongs to the tRNA methyltransferase O family.</text>
</comment>
<evidence type="ECO:0000259" key="3">
    <source>
        <dbReference type="PROSITE" id="PS51668"/>
    </source>
</evidence>
<protein>
    <submittedName>
        <fullName evidence="4">tRNA (N6-threonylcarbamoyladenosine(37)-N6)-methyltransferase TrmO</fullName>
    </submittedName>
</protein>
<evidence type="ECO:0000313" key="5">
    <source>
        <dbReference type="Proteomes" id="UP000234767"/>
    </source>
</evidence>
<comment type="caution">
    <text evidence="4">The sequence shown here is derived from an EMBL/GenBank/DDBJ whole genome shotgun (WGS) entry which is preliminary data.</text>
</comment>
<dbReference type="EMBL" id="PKJO01000002">
    <property type="protein sequence ID" value="PLA40815.1"/>
    <property type="molecule type" value="Genomic_DNA"/>
</dbReference>
<name>A0A2I1XDY3_NEISI</name>
<dbReference type="Gene3D" id="2.40.30.70">
    <property type="entry name" value="YaeB-like"/>
    <property type="match status" value="1"/>
</dbReference>
<dbReference type="RefSeq" id="WP_101809807.1">
    <property type="nucleotide sequence ID" value="NZ_PKJO01000002.1"/>
</dbReference>
<dbReference type="InterPro" id="IPR036414">
    <property type="entry name" value="YaeB_N_sf"/>
</dbReference>
<evidence type="ECO:0000256" key="1">
    <source>
        <dbReference type="ARBA" id="ARBA00022691"/>
    </source>
</evidence>
<keyword evidence="4" id="KW-0808">Transferase</keyword>
<dbReference type="CDD" id="cd09281">
    <property type="entry name" value="UPF0066"/>
    <property type="match status" value="1"/>
</dbReference>
<dbReference type="InterPro" id="IPR036413">
    <property type="entry name" value="YaeB-like_sf"/>
</dbReference>
<dbReference type="Gene3D" id="3.30.2310.10">
    <property type="entry name" value="YaeB-like"/>
    <property type="match status" value="1"/>
</dbReference>
<dbReference type="GO" id="GO:0032259">
    <property type="term" value="P:methylation"/>
    <property type="evidence" value="ECO:0007669"/>
    <property type="project" value="UniProtKB-KW"/>
</dbReference>
<dbReference type="PANTHER" id="PTHR12818:SF0">
    <property type="entry name" value="TRNA (ADENINE(37)-N6)-METHYLTRANSFERASE"/>
    <property type="match status" value="1"/>
</dbReference>
<dbReference type="Pfam" id="PF18389">
    <property type="entry name" value="TrmO_C"/>
    <property type="match status" value="1"/>
</dbReference>
<dbReference type="InterPro" id="IPR023370">
    <property type="entry name" value="TrmO-like_N"/>
</dbReference>
<dbReference type="PANTHER" id="PTHR12818">
    <property type="entry name" value="TRNA (ADENINE(37)-N6)-METHYLTRANSFERASE"/>
    <property type="match status" value="1"/>
</dbReference>
<feature type="domain" description="TsaA-like" evidence="3">
    <location>
        <begin position="5"/>
        <end position="144"/>
    </location>
</feature>
<dbReference type="NCBIfam" id="TIGR00104">
    <property type="entry name" value="tRNA_TsaA"/>
    <property type="match status" value="1"/>
</dbReference>
<dbReference type="InterPro" id="IPR041369">
    <property type="entry name" value="TrmO_C"/>
</dbReference>
<evidence type="ECO:0000313" key="4">
    <source>
        <dbReference type="EMBL" id="PLA40815.1"/>
    </source>
</evidence>
<evidence type="ECO:0000256" key="2">
    <source>
        <dbReference type="ARBA" id="ARBA00033753"/>
    </source>
</evidence>
<dbReference type="InterPro" id="IPR040372">
    <property type="entry name" value="YaeB-like"/>
</dbReference>